<evidence type="ECO:0000313" key="2">
    <source>
        <dbReference type="Proteomes" id="UP000183174"/>
    </source>
</evidence>
<accession>A0A1C3UP87</accession>
<evidence type="ECO:0008006" key="3">
    <source>
        <dbReference type="Google" id="ProtNLM"/>
    </source>
</evidence>
<evidence type="ECO:0000313" key="1">
    <source>
        <dbReference type="EMBL" id="SCB17291.1"/>
    </source>
</evidence>
<proteinExistence type="predicted"/>
<dbReference type="AlphaFoldDB" id="A0A1C3UP87"/>
<dbReference type="RefSeq" id="WP_036024090.1">
    <property type="nucleotide sequence ID" value="NZ_FMAE01000002.1"/>
</dbReference>
<organism evidence="1 2">
    <name type="scientific">Bradyrhizobium yuanmingense</name>
    <dbReference type="NCBI Taxonomy" id="108015"/>
    <lineage>
        <taxon>Bacteria</taxon>
        <taxon>Pseudomonadati</taxon>
        <taxon>Pseudomonadota</taxon>
        <taxon>Alphaproteobacteria</taxon>
        <taxon>Hyphomicrobiales</taxon>
        <taxon>Nitrobacteraceae</taxon>
        <taxon>Bradyrhizobium</taxon>
    </lineage>
</organism>
<dbReference type="EMBL" id="FMAE01000002">
    <property type="protein sequence ID" value="SCB17291.1"/>
    <property type="molecule type" value="Genomic_DNA"/>
</dbReference>
<protein>
    <recommendedName>
        <fullName evidence="3">Cysteine rich repeat-containing protein</fullName>
    </recommendedName>
</protein>
<reference evidence="1 2" key="1">
    <citation type="submission" date="2016-08" db="EMBL/GenBank/DDBJ databases">
        <authorList>
            <person name="Seilhamer J.J."/>
        </authorList>
    </citation>
    <scope>NUCLEOTIDE SEQUENCE [LARGE SCALE GENOMIC DNA]</scope>
    <source>
        <strain evidence="1 2">CCBAU 10071</strain>
    </source>
</reference>
<gene>
    <name evidence="1" type="ORF">GA0061099_1002447</name>
</gene>
<dbReference type="Proteomes" id="UP000183174">
    <property type="component" value="Unassembled WGS sequence"/>
</dbReference>
<sequence>MVQRFGRAASGPVVRFSHRTAVYVRAGLAAASLIALLVLFLSQASAGDARSEAKQACKADYSRFCAGTMPGSGRIRKCLGDNYASLSAGCKQAFDANPPK</sequence>
<name>A0A1C3UP87_9BRAD</name>